<evidence type="ECO:0000313" key="10">
    <source>
        <dbReference type="Proteomes" id="UP000644699"/>
    </source>
</evidence>
<accession>A0A917E3Q1</accession>
<gene>
    <name evidence="9" type="ORF">GCM10011390_18570</name>
</gene>
<evidence type="ECO:0000256" key="2">
    <source>
        <dbReference type="ARBA" id="ARBA00009425"/>
    </source>
</evidence>
<evidence type="ECO:0000256" key="7">
    <source>
        <dbReference type="SAM" id="Phobius"/>
    </source>
</evidence>
<sequence length="258" mass="26498">MSVSLRLALLGLALLLALPGLVAVIGAMPPFGAASSPYGAAVNALGPELRNVSNMIAAVNFDFRGIDTLGEEFMMVAAVTGTVILLRGTRGEGERDRAGRLPGRALEERAEAVVATCRVLAGAILLFGLYVTLHGTVTPGGGFQGGVIIASSLPVLYLGEGYAAWRRLTKSPVLAALEGGGAFVFALAALLPLAGGHAALTNLLPLGTYKDLFSGGLMLVGNHAVALAVAGGFGMMLLEFMEETRVAGDDPPPEDEDR</sequence>
<organism evidence="9 10">
    <name type="scientific">Aureimonas endophytica</name>
    <dbReference type="NCBI Taxonomy" id="2027858"/>
    <lineage>
        <taxon>Bacteria</taxon>
        <taxon>Pseudomonadati</taxon>
        <taxon>Pseudomonadota</taxon>
        <taxon>Alphaproteobacteria</taxon>
        <taxon>Hyphomicrobiales</taxon>
        <taxon>Aurantimonadaceae</taxon>
        <taxon>Aureimonas</taxon>
    </lineage>
</organism>
<dbReference type="EMBL" id="BMIQ01000002">
    <property type="protein sequence ID" value="GGE00064.1"/>
    <property type="molecule type" value="Genomic_DNA"/>
</dbReference>
<dbReference type="Pfam" id="PF04039">
    <property type="entry name" value="MnhB"/>
    <property type="match status" value="1"/>
</dbReference>
<feature type="transmembrane region" description="Helical" evidence="7">
    <location>
        <begin position="212"/>
        <end position="238"/>
    </location>
</feature>
<keyword evidence="6 7" id="KW-0472">Membrane</keyword>
<comment type="subcellular location">
    <subcellularLocation>
        <location evidence="1">Cell membrane</location>
        <topology evidence="1">Multi-pass membrane protein</topology>
    </subcellularLocation>
</comment>
<keyword evidence="10" id="KW-1185">Reference proteome</keyword>
<proteinExistence type="inferred from homology"/>
<feature type="domain" description="Na+/H+ antiporter MnhB subunit-related protein" evidence="8">
    <location>
        <begin position="115"/>
        <end position="233"/>
    </location>
</feature>
<feature type="transmembrane region" description="Helical" evidence="7">
    <location>
        <begin position="143"/>
        <end position="165"/>
    </location>
</feature>
<evidence type="ECO:0000313" key="9">
    <source>
        <dbReference type="EMBL" id="GGE00064.1"/>
    </source>
</evidence>
<dbReference type="GO" id="GO:0005886">
    <property type="term" value="C:plasma membrane"/>
    <property type="evidence" value="ECO:0007669"/>
    <property type="project" value="UniProtKB-SubCell"/>
</dbReference>
<feature type="transmembrane region" description="Helical" evidence="7">
    <location>
        <begin position="177"/>
        <end position="200"/>
    </location>
</feature>
<comment type="caution">
    <text evidence="9">The sequence shown here is derived from an EMBL/GenBank/DDBJ whole genome shotgun (WGS) entry which is preliminary data.</text>
</comment>
<dbReference type="InterPro" id="IPR050622">
    <property type="entry name" value="CPA3_antiporter_subunitB"/>
</dbReference>
<protein>
    <recommendedName>
        <fullName evidence="8">Na+/H+ antiporter MnhB subunit-related protein domain-containing protein</fullName>
    </recommendedName>
</protein>
<reference evidence="9" key="2">
    <citation type="submission" date="2020-09" db="EMBL/GenBank/DDBJ databases">
        <authorList>
            <person name="Sun Q."/>
            <person name="Zhou Y."/>
        </authorList>
    </citation>
    <scope>NUCLEOTIDE SEQUENCE</scope>
    <source>
        <strain evidence="9">CGMCC 1.15367</strain>
    </source>
</reference>
<name>A0A917E3Q1_9HYPH</name>
<dbReference type="PANTHER" id="PTHR33932:SF4">
    <property type="entry name" value="NA(+)_H(+) ANTIPORTER SUBUNIT B"/>
    <property type="match status" value="1"/>
</dbReference>
<evidence type="ECO:0000256" key="3">
    <source>
        <dbReference type="ARBA" id="ARBA00022475"/>
    </source>
</evidence>
<evidence type="ECO:0000259" key="8">
    <source>
        <dbReference type="Pfam" id="PF04039"/>
    </source>
</evidence>
<evidence type="ECO:0000256" key="5">
    <source>
        <dbReference type="ARBA" id="ARBA00022989"/>
    </source>
</evidence>
<evidence type="ECO:0000256" key="6">
    <source>
        <dbReference type="ARBA" id="ARBA00023136"/>
    </source>
</evidence>
<feature type="transmembrane region" description="Helical" evidence="7">
    <location>
        <begin position="110"/>
        <end position="131"/>
    </location>
</feature>
<comment type="similarity">
    <text evidence="2">Belongs to the CPA3 antiporters (TC 2.A.63) subunit B family.</text>
</comment>
<dbReference type="Proteomes" id="UP000644699">
    <property type="component" value="Unassembled WGS sequence"/>
</dbReference>
<evidence type="ECO:0000256" key="4">
    <source>
        <dbReference type="ARBA" id="ARBA00022692"/>
    </source>
</evidence>
<dbReference type="AlphaFoldDB" id="A0A917E3Q1"/>
<reference evidence="9" key="1">
    <citation type="journal article" date="2014" name="Int. J. Syst. Evol. Microbiol.">
        <title>Complete genome sequence of Corynebacterium casei LMG S-19264T (=DSM 44701T), isolated from a smear-ripened cheese.</title>
        <authorList>
            <consortium name="US DOE Joint Genome Institute (JGI-PGF)"/>
            <person name="Walter F."/>
            <person name="Albersmeier A."/>
            <person name="Kalinowski J."/>
            <person name="Ruckert C."/>
        </authorList>
    </citation>
    <scope>NUCLEOTIDE SEQUENCE</scope>
    <source>
        <strain evidence="9">CGMCC 1.15367</strain>
    </source>
</reference>
<evidence type="ECO:0000256" key="1">
    <source>
        <dbReference type="ARBA" id="ARBA00004651"/>
    </source>
</evidence>
<keyword evidence="5 7" id="KW-1133">Transmembrane helix</keyword>
<keyword evidence="3" id="KW-1003">Cell membrane</keyword>
<dbReference type="InterPro" id="IPR007182">
    <property type="entry name" value="MnhB"/>
</dbReference>
<keyword evidence="4 7" id="KW-0812">Transmembrane</keyword>
<feature type="transmembrane region" description="Helical" evidence="7">
    <location>
        <begin position="73"/>
        <end position="89"/>
    </location>
</feature>
<dbReference type="PANTHER" id="PTHR33932">
    <property type="entry name" value="NA(+)/H(+) ANTIPORTER SUBUNIT B"/>
    <property type="match status" value="1"/>
</dbReference>